<dbReference type="Gene3D" id="3.40.50.300">
    <property type="entry name" value="P-loop containing nucleotide triphosphate hydrolases"/>
    <property type="match status" value="2"/>
</dbReference>
<dbReference type="PROSITE" id="PS50929">
    <property type="entry name" value="ABC_TM1F"/>
    <property type="match status" value="2"/>
</dbReference>
<feature type="transmembrane region" description="Helical" evidence="11">
    <location>
        <begin position="998"/>
        <end position="1016"/>
    </location>
</feature>
<feature type="transmembrane region" description="Helical" evidence="11">
    <location>
        <begin position="213"/>
        <end position="234"/>
    </location>
</feature>
<keyword evidence="15" id="KW-1185">Reference proteome</keyword>
<comment type="caution">
    <text evidence="14">The sequence shown here is derived from an EMBL/GenBank/DDBJ whole genome shotgun (WGS) entry which is preliminary data.</text>
</comment>
<evidence type="ECO:0000259" key="13">
    <source>
        <dbReference type="PROSITE" id="PS50929"/>
    </source>
</evidence>
<organism evidence="14 15">
    <name type="scientific">Blastomyces parvus</name>
    <dbReference type="NCBI Taxonomy" id="2060905"/>
    <lineage>
        <taxon>Eukaryota</taxon>
        <taxon>Fungi</taxon>
        <taxon>Dikarya</taxon>
        <taxon>Ascomycota</taxon>
        <taxon>Pezizomycotina</taxon>
        <taxon>Eurotiomycetes</taxon>
        <taxon>Eurotiomycetidae</taxon>
        <taxon>Onygenales</taxon>
        <taxon>Ajellomycetaceae</taxon>
        <taxon>Blastomyces</taxon>
    </lineage>
</organism>
<dbReference type="SMART" id="SM00382">
    <property type="entry name" value="AAA"/>
    <property type="match status" value="2"/>
</dbReference>
<dbReference type="GO" id="GO:0015421">
    <property type="term" value="F:ABC-type oligopeptide transporter activity"/>
    <property type="evidence" value="ECO:0007669"/>
    <property type="project" value="TreeGrafter"/>
</dbReference>
<keyword evidence="6" id="KW-0547">Nucleotide-binding</keyword>
<dbReference type="Pfam" id="PF00664">
    <property type="entry name" value="ABC_membrane"/>
    <property type="match status" value="2"/>
</dbReference>
<feature type="domain" description="ABC transmembrane type-1" evidence="13">
    <location>
        <begin position="738"/>
        <end position="1027"/>
    </location>
</feature>
<evidence type="ECO:0000256" key="10">
    <source>
        <dbReference type="SAM" id="MobiDB-lite"/>
    </source>
</evidence>
<proteinExistence type="inferred from homology"/>
<dbReference type="InterPro" id="IPR003439">
    <property type="entry name" value="ABC_transporter-like_ATP-bd"/>
</dbReference>
<evidence type="ECO:0000313" key="15">
    <source>
        <dbReference type="Proteomes" id="UP000224080"/>
    </source>
</evidence>
<protein>
    <recommendedName>
        <fullName evidence="16">ATP-binding cassette, subfamily B (MDR/TAP), member 1</fullName>
    </recommendedName>
</protein>
<keyword evidence="9 11" id="KW-0472">Membrane</keyword>
<dbReference type="CDD" id="cd18578">
    <property type="entry name" value="ABC_6TM_Pgp_ABCB1_D2_like"/>
    <property type="match status" value="1"/>
</dbReference>
<dbReference type="PROSITE" id="PS50893">
    <property type="entry name" value="ABC_TRANSPORTER_2"/>
    <property type="match status" value="2"/>
</dbReference>
<evidence type="ECO:0000256" key="7">
    <source>
        <dbReference type="ARBA" id="ARBA00022840"/>
    </source>
</evidence>
<evidence type="ECO:0000256" key="1">
    <source>
        <dbReference type="ARBA" id="ARBA00004141"/>
    </source>
</evidence>
<feature type="transmembrane region" description="Helical" evidence="11">
    <location>
        <begin position="112"/>
        <end position="133"/>
    </location>
</feature>
<dbReference type="InterPro" id="IPR036640">
    <property type="entry name" value="ABC1_TM_sf"/>
</dbReference>
<evidence type="ECO:0000256" key="8">
    <source>
        <dbReference type="ARBA" id="ARBA00022989"/>
    </source>
</evidence>
<dbReference type="InterPro" id="IPR039421">
    <property type="entry name" value="Type_1_exporter"/>
</dbReference>
<evidence type="ECO:0000256" key="3">
    <source>
        <dbReference type="ARBA" id="ARBA00022448"/>
    </source>
</evidence>
<evidence type="ECO:0000313" key="14">
    <source>
        <dbReference type="EMBL" id="PGG95796.1"/>
    </source>
</evidence>
<evidence type="ECO:0008006" key="16">
    <source>
        <dbReference type="Google" id="ProtNLM"/>
    </source>
</evidence>
<dbReference type="GO" id="GO:0016887">
    <property type="term" value="F:ATP hydrolysis activity"/>
    <property type="evidence" value="ECO:0007669"/>
    <property type="project" value="InterPro"/>
</dbReference>
<keyword evidence="8 11" id="KW-1133">Transmembrane helix</keyword>
<dbReference type="FunFam" id="1.20.1560.10:FF:000057">
    <property type="entry name" value="ABC multidrug transporter SitT"/>
    <property type="match status" value="1"/>
</dbReference>
<evidence type="ECO:0000256" key="9">
    <source>
        <dbReference type="ARBA" id="ARBA00023136"/>
    </source>
</evidence>
<dbReference type="Gene3D" id="1.20.1560.10">
    <property type="entry name" value="ABC transporter type 1, transmembrane domain"/>
    <property type="match status" value="1"/>
</dbReference>
<sequence length="1304" mass="143477">MDNTTPTEAEKQQSEPEQKPPFMNFWVRCYGNLFEALQSTTSNNALSRILGHGTLLDKFLMGIAAVCAAGAGTALPLMNIVFGNVISDFNGYFIPGSGVTKEEFLNSANQSVLYIVYLFIGKFLLGYISMFCVRMTGIRISARLRLSYLQALFNQPISVFDTLPSGRPTATITTSSNTIQAGISDKLATLIQSLALIIGAYTIAFRYSWSLTLVSSASLLFISITYGILIPIYLKLQKRVEQADEKSSSIAGEALGSIRTIVSCCAEGRLAARYGEWVAESRKRGMRLAPQIGAQLAPSNFAMYASFALTFWFGVRQFASGNISDIGPVITVIFSVIIVGATLSFLATPIIAISKAVSASTAFFEMIDAPKPKTSGLKDQDVATTDICFEDVNFSYPTRPNVKIINNLTLDIPAGKITALVGPSGCGKSTIVALLERWYQIETQFEGDAAPSSHSPQSEEDPQNEKEQGTETTPNSGSIKIGPHDLYDLDLKWWRSQIGLVQQEPFTFNTTIFQNVAYGLVGSRWENEPEEVKRELVKEACKEAFASEYIEKLPLGYDTMVGENGLKLSGGQRQRLAIARSIIKRPPILILDEATSSIDVRGERIVQEALDRVSKNRTTITIAHRLSTIKKADKIIVLKGGESIEQGTHEELLQFKGLYHSLVENQRLEMGDQDTDIQGDANSKNQVEEMQTLLKEASRVDTVGDPGQEPEPTYRARSLFTSVGLFLWEQRKLWYLDVAIVIGAAGCGSAYAIQSYIFAQLTIVFQLSGDALINRSEFWSLMFFILALAVGLFYFILGFASTRLSAYICGTYRQQYFEHIITKPIHFFDEEGNSTGSLAARLSADPTQLQELVGHQMAFPLISVFNIIGCISVAFSFGWKLTLVALFSAFPLIIIAMFIRVRYEVQFEKMNAAVFESSSQFASEAISAFRTVASLTLEDTITTRYSNLLQDHVTKAFKKARFATLIFAAADSIELPCMALCFWYLYGSRLLSTYEYDVLRFMVIYIAVVMGGQAAGQFGSLTPNIAQATGAANRIISVRPPENNNDGEKKTVGRFEGGAQIDFKSVNFKYPTRDITVFKNLSFTIEKGQFAALVGPSVGCGKSTVIGLLEKFYEYQSGTITIDGHDLHTLDVSSYRQSVSLVSQEPALYQGSVKDNVLLGVDPTKFTDEDVQKACKDANIHDFIISLPEGYNTDVGLRGLAMSGGQKQRICIARALIRNPSILLLDEATSSLDSESEKHVQEAIERTAKGRTVVVVAHRLATVQNADVIFVFGDGGILEVGTHAGLLKQRGTYYQMCESQALDR</sequence>
<feature type="transmembrane region" description="Helical" evidence="11">
    <location>
        <begin position="778"/>
        <end position="797"/>
    </location>
</feature>
<dbReference type="Proteomes" id="UP000224080">
    <property type="component" value="Unassembled WGS sequence"/>
</dbReference>
<keyword evidence="5" id="KW-0677">Repeat</keyword>
<dbReference type="CDD" id="cd03249">
    <property type="entry name" value="ABC_MTABC3_MDL1_MDL2"/>
    <property type="match status" value="1"/>
</dbReference>
<dbReference type="GO" id="GO:0005524">
    <property type="term" value="F:ATP binding"/>
    <property type="evidence" value="ECO:0007669"/>
    <property type="project" value="UniProtKB-KW"/>
</dbReference>
<feature type="transmembrane region" description="Helical" evidence="11">
    <location>
        <begin position="326"/>
        <end position="346"/>
    </location>
</feature>
<feature type="transmembrane region" description="Helical" evidence="11">
    <location>
        <begin position="962"/>
        <end position="986"/>
    </location>
</feature>
<feature type="domain" description="ABC transporter" evidence="12">
    <location>
        <begin position="1061"/>
        <end position="1299"/>
    </location>
</feature>
<feature type="transmembrane region" description="Helical" evidence="11">
    <location>
        <begin position="292"/>
        <end position="314"/>
    </location>
</feature>
<evidence type="ECO:0000259" key="12">
    <source>
        <dbReference type="PROSITE" id="PS50893"/>
    </source>
</evidence>
<comment type="similarity">
    <text evidence="2">Belongs to the ABC transporter superfamily. ABCB family. Multidrug resistance exporter (TC 3.A.1.201) subfamily.</text>
</comment>
<dbReference type="FunFam" id="3.40.50.300:FF:000913">
    <property type="entry name" value="ABC multidrug transporter SitT"/>
    <property type="match status" value="1"/>
</dbReference>
<dbReference type="Pfam" id="PF00005">
    <property type="entry name" value="ABC_tran"/>
    <property type="match status" value="3"/>
</dbReference>
<reference evidence="14 15" key="1">
    <citation type="submission" date="2017-10" db="EMBL/GenBank/DDBJ databases">
        <title>Comparative genomics in systemic dimorphic fungi from Ajellomycetaceae.</title>
        <authorList>
            <person name="Munoz J.F."/>
            <person name="Mcewen J.G."/>
            <person name="Clay O.K."/>
            <person name="Cuomo C.A."/>
        </authorList>
    </citation>
    <scope>NUCLEOTIDE SEQUENCE [LARGE SCALE GENOMIC DNA]</scope>
    <source>
        <strain evidence="14 15">UAMH130</strain>
    </source>
</reference>
<dbReference type="SUPFAM" id="SSF90123">
    <property type="entry name" value="ABC transporter transmembrane region"/>
    <property type="match status" value="2"/>
</dbReference>
<dbReference type="InterPro" id="IPR003593">
    <property type="entry name" value="AAA+_ATPase"/>
</dbReference>
<feature type="transmembrane region" description="Helical" evidence="11">
    <location>
        <begin position="187"/>
        <end position="207"/>
    </location>
</feature>
<dbReference type="STRING" id="2060905.A0A2B7WGL3"/>
<evidence type="ECO:0000256" key="11">
    <source>
        <dbReference type="SAM" id="Phobius"/>
    </source>
</evidence>
<accession>A0A2B7WGL3</accession>
<evidence type="ECO:0000256" key="4">
    <source>
        <dbReference type="ARBA" id="ARBA00022692"/>
    </source>
</evidence>
<dbReference type="EMBL" id="PDNC01000206">
    <property type="protein sequence ID" value="PGG95796.1"/>
    <property type="molecule type" value="Genomic_DNA"/>
</dbReference>
<evidence type="ECO:0000256" key="5">
    <source>
        <dbReference type="ARBA" id="ARBA00022737"/>
    </source>
</evidence>
<feature type="transmembrane region" description="Helical" evidence="11">
    <location>
        <begin position="734"/>
        <end position="758"/>
    </location>
</feature>
<dbReference type="InterPro" id="IPR027417">
    <property type="entry name" value="P-loop_NTPase"/>
</dbReference>
<dbReference type="InterPro" id="IPR011527">
    <property type="entry name" value="ABC1_TM_dom"/>
</dbReference>
<dbReference type="GO" id="GO:0005743">
    <property type="term" value="C:mitochondrial inner membrane"/>
    <property type="evidence" value="ECO:0007669"/>
    <property type="project" value="TreeGrafter"/>
</dbReference>
<name>A0A2B7WGL3_9EURO</name>
<keyword evidence="7" id="KW-0067">ATP-binding</keyword>
<keyword evidence="3" id="KW-0813">Transport</keyword>
<feature type="domain" description="ABC transporter" evidence="12">
    <location>
        <begin position="387"/>
        <end position="665"/>
    </location>
</feature>
<feature type="region of interest" description="Disordered" evidence="10">
    <location>
        <begin position="447"/>
        <end position="480"/>
    </location>
</feature>
<dbReference type="InterPro" id="IPR017871">
    <property type="entry name" value="ABC_transporter-like_CS"/>
</dbReference>
<feature type="transmembrane region" description="Helical" evidence="11">
    <location>
        <begin position="858"/>
        <end position="877"/>
    </location>
</feature>
<feature type="transmembrane region" description="Helical" evidence="11">
    <location>
        <begin position="59"/>
        <end position="82"/>
    </location>
</feature>
<evidence type="ECO:0000256" key="2">
    <source>
        <dbReference type="ARBA" id="ARBA00007577"/>
    </source>
</evidence>
<dbReference type="PANTHER" id="PTHR43394:SF11">
    <property type="entry name" value="ATP-BINDING CASSETTE TRANSPORTER"/>
    <property type="match status" value="1"/>
</dbReference>
<gene>
    <name evidence="14" type="ORF">GX51_08117</name>
</gene>
<feature type="transmembrane region" description="Helical" evidence="11">
    <location>
        <begin position="883"/>
        <end position="901"/>
    </location>
</feature>
<dbReference type="CDD" id="cd18577">
    <property type="entry name" value="ABC_6TM_Pgp_ABCB1_D1_like"/>
    <property type="match status" value="1"/>
</dbReference>
<feature type="domain" description="ABC transmembrane type-1" evidence="13">
    <location>
        <begin position="63"/>
        <end position="355"/>
    </location>
</feature>
<comment type="subcellular location">
    <subcellularLocation>
        <location evidence="1">Membrane</location>
        <topology evidence="1">Multi-pass membrane protein</topology>
    </subcellularLocation>
</comment>
<dbReference type="OrthoDB" id="6500128at2759"/>
<evidence type="ECO:0000256" key="6">
    <source>
        <dbReference type="ARBA" id="ARBA00022741"/>
    </source>
</evidence>
<dbReference type="PROSITE" id="PS00211">
    <property type="entry name" value="ABC_TRANSPORTER_1"/>
    <property type="match status" value="2"/>
</dbReference>
<keyword evidence="4 11" id="KW-0812">Transmembrane</keyword>
<dbReference type="GO" id="GO:0090374">
    <property type="term" value="P:oligopeptide export from mitochondrion"/>
    <property type="evidence" value="ECO:0007669"/>
    <property type="project" value="TreeGrafter"/>
</dbReference>
<dbReference type="PANTHER" id="PTHR43394">
    <property type="entry name" value="ATP-DEPENDENT PERMEASE MDL1, MITOCHONDRIAL"/>
    <property type="match status" value="1"/>
</dbReference>
<dbReference type="SUPFAM" id="SSF52540">
    <property type="entry name" value="P-loop containing nucleoside triphosphate hydrolases"/>
    <property type="match status" value="3"/>
</dbReference>